<evidence type="ECO:0000256" key="1">
    <source>
        <dbReference type="ARBA" id="ARBA00001974"/>
    </source>
</evidence>
<comment type="cofactor">
    <cofactor evidence="1">
        <name>FAD</name>
        <dbReference type="ChEBI" id="CHEBI:57692"/>
    </cofactor>
</comment>
<evidence type="ECO:0000256" key="5">
    <source>
        <dbReference type="ARBA" id="ARBA00022827"/>
    </source>
</evidence>
<dbReference type="InterPro" id="IPR017927">
    <property type="entry name" value="FAD-bd_FR_type"/>
</dbReference>
<dbReference type="SUPFAM" id="SSF63380">
    <property type="entry name" value="Riboflavin synthase domain-like"/>
    <property type="match status" value="1"/>
</dbReference>
<gene>
    <name evidence="12" type="ORF">BG454_01765</name>
</gene>
<dbReference type="OrthoDB" id="9796486at2"/>
<name>A0A2K8K5I7_9RHOB</name>
<dbReference type="PRINTS" id="PR00410">
    <property type="entry name" value="PHEHYDRXLASE"/>
</dbReference>
<evidence type="ECO:0000259" key="11">
    <source>
        <dbReference type="PROSITE" id="PS51384"/>
    </source>
</evidence>
<keyword evidence="5" id="KW-0274">FAD</keyword>
<dbReference type="SUPFAM" id="SSF52343">
    <property type="entry name" value="Ferredoxin reductase-like, C-terminal NADP-linked domain"/>
    <property type="match status" value="1"/>
</dbReference>
<keyword evidence="2" id="KW-0285">Flavoprotein</keyword>
<dbReference type="RefSeq" id="WP_071479950.1">
    <property type="nucleotide sequence ID" value="NZ_SODJ01000009.1"/>
</dbReference>
<feature type="domain" description="2Fe-2S ferredoxin-type" evidence="10">
    <location>
        <begin position="273"/>
        <end position="357"/>
    </location>
</feature>
<evidence type="ECO:0000256" key="4">
    <source>
        <dbReference type="ARBA" id="ARBA00022723"/>
    </source>
</evidence>
<dbReference type="InterPro" id="IPR050415">
    <property type="entry name" value="MRET"/>
</dbReference>
<comment type="similarity">
    <text evidence="9">In the N-terminal section; belongs to the FAD-binding oxidoreductase type 6 family.</text>
</comment>
<dbReference type="EMBL" id="CP024899">
    <property type="protein sequence ID" value="ATX64714.1"/>
    <property type="molecule type" value="Genomic_DNA"/>
</dbReference>
<dbReference type="PROSITE" id="PS51085">
    <property type="entry name" value="2FE2S_FER_2"/>
    <property type="match status" value="1"/>
</dbReference>
<dbReference type="InterPro" id="IPR001433">
    <property type="entry name" value="OxRdtase_FAD/NAD-bd"/>
</dbReference>
<evidence type="ECO:0000256" key="2">
    <source>
        <dbReference type="ARBA" id="ARBA00022630"/>
    </source>
</evidence>
<accession>A0A2K8K5I7</accession>
<dbReference type="InterPro" id="IPR008333">
    <property type="entry name" value="Cbr1-like_FAD-bd_dom"/>
</dbReference>
<dbReference type="Pfam" id="PF00970">
    <property type="entry name" value="FAD_binding_6"/>
    <property type="match status" value="1"/>
</dbReference>
<dbReference type="InterPro" id="IPR017938">
    <property type="entry name" value="Riboflavin_synthase-like_b-brl"/>
</dbReference>
<dbReference type="SUPFAM" id="SSF54292">
    <property type="entry name" value="2Fe-2S ferredoxin-like"/>
    <property type="match status" value="1"/>
</dbReference>
<dbReference type="InterPro" id="IPR012675">
    <property type="entry name" value="Beta-grasp_dom_sf"/>
</dbReference>
<keyword evidence="13" id="KW-1185">Reference proteome</keyword>
<dbReference type="InterPro" id="IPR006058">
    <property type="entry name" value="2Fe2S_fd_BS"/>
</dbReference>
<dbReference type="CDD" id="cd06215">
    <property type="entry name" value="FNR_iron_sulfur_binding_1"/>
    <property type="match status" value="1"/>
</dbReference>
<dbReference type="AlphaFoldDB" id="A0A2K8K5I7"/>
<keyword evidence="3" id="KW-0001">2Fe-2S</keyword>
<dbReference type="PANTHER" id="PTHR47354">
    <property type="entry name" value="NADH OXIDOREDUCTASE HCR"/>
    <property type="match status" value="1"/>
</dbReference>
<sequence>MIPMPTKDSPVWRDSEDLECVAVLPEAPGVKTFVFRPPSGAMFVYRAGQFLTLDLPLPSGNVQRTFTISSSPVTAAYVSITAKVQPDSIGTRWMHEHLQAGMRLRAFGPAGLFHLPPQPDGKYLFISAGSGVTPMMSMATTLFERGEDPDICFIQCARRPSDLIFRRRLEYMASRVAGLGLHFVVSKPEPYEVWTGYRGQFNQLMLGLMCNDYLERDVYCCGPEGFMTSVREILISLGYDMERYHQESFHAPAESVAEIKEFDDPVPDEGADAEIVFARSGLSVPCTEADTVMQMARANGLPVASGCNFGLCGTCKIRKISGEVHMVHNGGISDEDIEDGYILACCSKPIGRVEVEA</sequence>
<dbReference type="GO" id="GO:0051537">
    <property type="term" value="F:2 iron, 2 sulfur cluster binding"/>
    <property type="evidence" value="ECO:0007669"/>
    <property type="project" value="UniProtKB-KW"/>
</dbReference>
<dbReference type="GO" id="GO:0046872">
    <property type="term" value="F:metal ion binding"/>
    <property type="evidence" value="ECO:0007669"/>
    <property type="project" value="UniProtKB-KW"/>
</dbReference>
<dbReference type="PANTHER" id="PTHR47354:SF6">
    <property type="entry name" value="NADH OXIDOREDUCTASE HCR"/>
    <property type="match status" value="1"/>
</dbReference>
<protein>
    <submittedName>
        <fullName evidence="12">Hybrid-cluster NAD(P)-dependent oxidoreductase</fullName>
    </submittedName>
</protein>
<dbReference type="InterPro" id="IPR036010">
    <property type="entry name" value="2Fe-2S_ferredoxin-like_sf"/>
</dbReference>
<dbReference type="KEGG" id="rbg:BG454_01765"/>
<dbReference type="InterPro" id="IPR001041">
    <property type="entry name" value="2Fe-2S_ferredoxin-type"/>
</dbReference>
<evidence type="ECO:0000313" key="13">
    <source>
        <dbReference type="Proteomes" id="UP000228948"/>
    </source>
</evidence>
<evidence type="ECO:0000313" key="12">
    <source>
        <dbReference type="EMBL" id="ATX64714.1"/>
    </source>
</evidence>
<evidence type="ECO:0000256" key="7">
    <source>
        <dbReference type="ARBA" id="ARBA00023004"/>
    </source>
</evidence>
<dbReference type="InterPro" id="IPR039261">
    <property type="entry name" value="FNR_nucleotide-bd"/>
</dbReference>
<keyword evidence="7" id="KW-0408">Iron</keyword>
<dbReference type="CDD" id="cd00207">
    <property type="entry name" value="fer2"/>
    <property type="match status" value="1"/>
</dbReference>
<evidence type="ECO:0000256" key="8">
    <source>
        <dbReference type="ARBA" id="ARBA00023014"/>
    </source>
</evidence>
<keyword evidence="6" id="KW-0560">Oxidoreductase</keyword>
<proteinExistence type="inferred from homology"/>
<keyword evidence="4" id="KW-0479">Metal-binding</keyword>
<dbReference type="Gene3D" id="3.10.20.30">
    <property type="match status" value="1"/>
</dbReference>
<dbReference type="PROSITE" id="PS00197">
    <property type="entry name" value="2FE2S_FER_1"/>
    <property type="match status" value="1"/>
</dbReference>
<dbReference type="Pfam" id="PF00175">
    <property type="entry name" value="NAD_binding_1"/>
    <property type="match status" value="1"/>
</dbReference>
<dbReference type="PROSITE" id="PS51384">
    <property type="entry name" value="FAD_FR"/>
    <property type="match status" value="1"/>
</dbReference>
<organism evidence="12 13">
    <name type="scientific">Roseinatronobacter bogoriensis subsp. barguzinensis</name>
    <dbReference type="NCBI Taxonomy" id="441209"/>
    <lineage>
        <taxon>Bacteria</taxon>
        <taxon>Pseudomonadati</taxon>
        <taxon>Pseudomonadota</taxon>
        <taxon>Alphaproteobacteria</taxon>
        <taxon>Rhodobacterales</taxon>
        <taxon>Paracoccaceae</taxon>
        <taxon>Roseinatronobacter</taxon>
    </lineage>
</organism>
<reference evidence="12 13" key="1">
    <citation type="submission" date="2017-11" db="EMBL/GenBank/DDBJ databases">
        <title>Revised Sequence and Annotation of the Rhodobaca barguzinensis strain alga05 Genome.</title>
        <authorList>
            <person name="Kopejtka K."/>
            <person name="Tomasch J.M."/>
            <person name="Bunk B."/>
            <person name="Koblizek M."/>
        </authorList>
    </citation>
    <scope>NUCLEOTIDE SEQUENCE [LARGE SCALE GENOMIC DNA]</scope>
    <source>
        <strain evidence="13">alga05</strain>
    </source>
</reference>
<evidence type="ECO:0000259" key="10">
    <source>
        <dbReference type="PROSITE" id="PS51085"/>
    </source>
</evidence>
<dbReference type="GO" id="GO:0016491">
    <property type="term" value="F:oxidoreductase activity"/>
    <property type="evidence" value="ECO:0007669"/>
    <property type="project" value="UniProtKB-KW"/>
</dbReference>
<dbReference type="Proteomes" id="UP000228948">
    <property type="component" value="Chromosome"/>
</dbReference>
<feature type="domain" description="FAD-binding FR-type" evidence="11">
    <location>
        <begin position="13"/>
        <end position="116"/>
    </location>
</feature>
<evidence type="ECO:0000256" key="3">
    <source>
        <dbReference type="ARBA" id="ARBA00022714"/>
    </source>
</evidence>
<dbReference type="Gene3D" id="2.40.30.10">
    <property type="entry name" value="Translation factors"/>
    <property type="match status" value="1"/>
</dbReference>
<dbReference type="Pfam" id="PF00111">
    <property type="entry name" value="Fer2"/>
    <property type="match status" value="1"/>
</dbReference>
<evidence type="ECO:0000256" key="6">
    <source>
        <dbReference type="ARBA" id="ARBA00023002"/>
    </source>
</evidence>
<dbReference type="Gene3D" id="3.40.50.80">
    <property type="entry name" value="Nucleotide-binding domain of ferredoxin-NADP reductase (FNR) module"/>
    <property type="match status" value="1"/>
</dbReference>
<dbReference type="STRING" id="441209.GCA_001870665_00881"/>
<keyword evidence="8" id="KW-0411">Iron-sulfur</keyword>
<evidence type="ECO:0000256" key="9">
    <source>
        <dbReference type="ARBA" id="ARBA00061434"/>
    </source>
</evidence>